<organism evidence="2 3">
    <name type="scientific">Daphnia magna</name>
    <dbReference type="NCBI Taxonomy" id="35525"/>
    <lineage>
        <taxon>Eukaryota</taxon>
        <taxon>Metazoa</taxon>
        <taxon>Ecdysozoa</taxon>
        <taxon>Arthropoda</taxon>
        <taxon>Crustacea</taxon>
        <taxon>Branchiopoda</taxon>
        <taxon>Diplostraca</taxon>
        <taxon>Cladocera</taxon>
        <taxon>Anomopoda</taxon>
        <taxon>Daphniidae</taxon>
        <taxon>Daphnia</taxon>
    </lineage>
</organism>
<evidence type="ECO:0000313" key="2">
    <source>
        <dbReference type="EMBL" id="KZS14218.1"/>
    </source>
</evidence>
<evidence type="ECO:0000256" key="1">
    <source>
        <dbReference type="SAM" id="MobiDB-lite"/>
    </source>
</evidence>
<sequence>MKLADVFVPSLLDTLAKSDQTWKRLSKASGQKSLFGHRIDHVRPVSLKHYRSCLAESPIVPEDQVARVNPPAHKTHPDGIGHQVISKGSLALAVSLPSINNFHSDAELEELRPSEEEISGLRSNSPKRPEQQRRVTKLKRRKAYYRHKKDVSHTNSLCYCPYLFFLSNGEMHFARHTVSGDKTTK</sequence>
<reference evidence="2 3" key="1">
    <citation type="submission" date="2016-03" db="EMBL/GenBank/DDBJ databases">
        <title>EvidentialGene: Evidence-directed Construction of Genes on Genomes.</title>
        <authorList>
            <person name="Gilbert D.G."/>
            <person name="Choi J.-H."/>
            <person name="Mockaitis K."/>
            <person name="Colbourne J."/>
            <person name="Pfrender M."/>
        </authorList>
    </citation>
    <scope>NUCLEOTIDE SEQUENCE [LARGE SCALE GENOMIC DNA]</scope>
    <source>
        <strain evidence="2 3">Xinb3</strain>
        <tissue evidence="2">Complete organism</tissue>
    </source>
</reference>
<comment type="caution">
    <text evidence="2">The sequence shown here is derived from an EMBL/GenBank/DDBJ whole genome shotgun (WGS) entry which is preliminary data.</text>
</comment>
<accession>A0A164XGV0</accession>
<dbReference type="AlphaFoldDB" id="A0A164XGV0"/>
<keyword evidence="3" id="KW-1185">Reference proteome</keyword>
<feature type="region of interest" description="Disordered" evidence="1">
    <location>
        <begin position="111"/>
        <end position="138"/>
    </location>
</feature>
<dbReference type="Proteomes" id="UP000076858">
    <property type="component" value="Unassembled WGS sequence"/>
</dbReference>
<dbReference type="EMBL" id="LRGB01000996">
    <property type="protein sequence ID" value="KZS14218.1"/>
    <property type="molecule type" value="Genomic_DNA"/>
</dbReference>
<name>A0A164XGV0_9CRUS</name>
<evidence type="ECO:0000313" key="3">
    <source>
        <dbReference type="Proteomes" id="UP000076858"/>
    </source>
</evidence>
<gene>
    <name evidence="2" type="ORF">APZ42_020426</name>
</gene>
<dbReference type="OrthoDB" id="5585231at2759"/>
<proteinExistence type="predicted"/>
<protein>
    <submittedName>
        <fullName evidence="2">Uncharacterized protein</fullName>
    </submittedName>
</protein>